<dbReference type="CDD" id="cd02042">
    <property type="entry name" value="ParAB_family"/>
    <property type="match status" value="1"/>
</dbReference>
<dbReference type="PANTHER" id="PTHR13696:SF99">
    <property type="entry name" value="COBYRINIC ACID AC-DIAMIDE SYNTHASE"/>
    <property type="match status" value="1"/>
</dbReference>
<dbReference type="InterPro" id="IPR027417">
    <property type="entry name" value="P-loop_NTPase"/>
</dbReference>
<dbReference type="PANTHER" id="PTHR13696">
    <property type="entry name" value="P-LOOP CONTAINING NUCLEOSIDE TRIPHOSPHATE HYDROLASE"/>
    <property type="match status" value="1"/>
</dbReference>
<gene>
    <name evidence="2" type="ORF">LCGC14_2431280</name>
</gene>
<proteinExistence type="predicted"/>
<organism evidence="2">
    <name type="scientific">marine sediment metagenome</name>
    <dbReference type="NCBI Taxonomy" id="412755"/>
    <lineage>
        <taxon>unclassified sequences</taxon>
        <taxon>metagenomes</taxon>
        <taxon>ecological metagenomes</taxon>
    </lineage>
</organism>
<dbReference type="InterPro" id="IPR025669">
    <property type="entry name" value="AAA_dom"/>
</dbReference>
<dbReference type="SUPFAM" id="SSF52540">
    <property type="entry name" value="P-loop containing nucleoside triphosphate hydrolases"/>
    <property type="match status" value="1"/>
</dbReference>
<accession>A0A0F9BLX3</accession>
<evidence type="ECO:0000313" key="2">
    <source>
        <dbReference type="EMBL" id="KKL22849.1"/>
    </source>
</evidence>
<feature type="non-terminal residue" evidence="2">
    <location>
        <position position="346"/>
    </location>
</feature>
<name>A0A0F9BLX3_9ZZZZ</name>
<feature type="domain" description="AAA" evidence="1">
    <location>
        <begin position="1"/>
        <end position="194"/>
    </location>
</feature>
<reference evidence="2" key="1">
    <citation type="journal article" date="2015" name="Nature">
        <title>Complex archaea that bridge the gap between prokaryotes and eukaryotes.</title>
        <authorList>
            <person name="Spang A."/>
            <person name="Saw J.H."/>
            <person name="Jorgensen S.L."/>
            <person name="Zaremba-Niedzwiedzka K."/>
            <person name="Martijn J."/>
            <person name="Lind A.E."/>
            <person name="van Eijk R."/>
            <person name="Schleper C."/>
            <person name="Guy L."/>
            <person name="Ettema T.J."/>
        </authorList>
    </citation>
    <scope>NUCLEOTIDE SEQUENCE</scope>
</reference>
<dbReference type="Pfam" id="PF13614">
    <property type="entry name" value="AAA_31"/>
    <property type="match status" value="1"/>
</dbReference>
<comment type="caution">
    <text evidence="2">The sequence shown here is derived from an EMBL/GenBank/DDBJ whole genome shotgun (WGS) entry which is preliminary data.</text>
</comment>
<sequence length="346" mass="37368">MKAIALFNNKGGVGKTSLVYHLAWMFAELGVKVLAADLDPQANLTSMFLPEDRLEELWPEGVHSKSVLGAVSPIIRGLGDIQSPHVESIAPNLGLLVGDLGLSLFEARLSAAWPVCMDRDEAAFRTASSLYRVLSAAAMKGKSDLVLIDVGPNLGAINRSAILAANFVVVPLAPDLFSLQGLRNLGPTLRDWRREWLDRLDRRPTDATLDLPSADMIPIGYVVMQHAVRADRPVKAHMKWTERIPSVYREKVLEEGPLGSSSSAGEGDPNCLAQLKHYRSLMPMAQSALKPILSDSTSATTPLTTGRRNARLRLIQDTNGSEWMSISPIASGVSSVAGRSSSLEVG</sequence>
<evidence type="ECO:0000259" key="1">
    <source>
        <dbReference type="Pfam" id="PF13614"/>
    </source>
</evidence>
<dbReference type="EMBL" id="LAZR01037189">
    <property type="protein sequence ID" value="KKL22849.1"/>
    <property type="molecule type" value="Genomic_DNA"/>
</dbReference>
<dbReference type="InterPro" id="IPR050678">
    <property type="entry name" value="DNA_Partitioning_ATPase"/>
</dbReference>
<dbReference type="Gene3D" id="3.40.50.300">
    <property type="entry name" value="P-loop containing nucleotide triphosphate hydrolases"/>
    <property type="match status" value="1"/>
</dbReference>
<dbReference type="AlphaFoldDB" id="A0A0F9BLX3"/>
<protein>
    <recommendedName>
        <fullName evidence="1">AAA domain-containing protein</fullName>
    </recommendedName>
</protein>